<organism evidence="1 2">
    <name type="scientific">Meloidogyne incognita</name>
    <name type="common">Southern root-knot nematode worm</name>
    <name type="synonym">Oxyuris incognita</name>
    <dbReference type="NCBI Taxonomy" id="6306"/>
    <lineage>
        <taxon>Eukaryota</taxon>
        <taxon>Metazoa</taxon>
        <taxon>Ecdysozoa</taxon>
        <taxon>Nematoda</taxon>
        <taxon>Chromadorea</taxon>
        <taxon>Rhabditida</taxon>
        <taxon>Tylenchina</taxon>
        <taxon>Tylenchomorpha</taxon>
        <taxon>Tylenchoidea</taxon>
        <taxon>Meloidogynidae</taxon>
        <taxon>Meloidogyninae</taxon>
        <taxon>Meloidogyne</taxon>
        <taxon>Meloidogyne incognita group</taxon>
    </lineage>
</organism>
<dbReference type="WBParaSite" id="Minc3s01009g19807">
    <property type="protein sequence ID" value="Minc3s01009g19807"/>
    <property type="gene ID" value="Minc3s01009g19807"/>
</dbReference>
<dbReference type="Proteomes" id="UP000887563">
    <property type="component" value="Unplaced"/>
</dbReference>
<sequence length="67" mass="8173">MDHNHKNDNHYQKIYYKIPVHIDHNVDNHIVHQIVYIPKENDHVLVVMFQVHNVHNSTQLCDKYNFK</sequence>
<name>A0A914LXJ2_MELIC</name>
<accession>A0A914LXJ2</accession>
<dbReference type="AlphaFoldDB" id="A0A914LXJ2"/>
<proteinExistence type="predicted"/>
<reference evidence="2" key="1">
    <citation type="submission" date="2022-11" db="UniProtKB">
        <authorList>
            <consortium name="WormBaseParasite"/>
        </authorList>
    </citation>
    <scope>IDENTIFICATION</scope>
</reference>
<keyword evidence="1" id="KW-1185">Reference proteome</keyword>
<evidence type="ECO:0000313" key="2">
    <source>
        <dbReference type="WBParaSite" id="Minc3s01009g19807"/>
    </source>
</evidence>
<evidence type="ECO:0000313" key="1">
    <source>
        <dbReference type="Proteomes" id="UP000887563"/>
    </source>
</evidence>
<protein>
    <submittedName>
        <fullName evidence="2">Uncharacterized protein</fullName>
    </submittedName>
</protein>